<accession>A0AA36MIR2</accession>
<dbReference type="AlphaFoldDB" id="A0AA36MIR2"/>
<name>A0AA36MIR2_OCTVU</name>
<evidence type="ECO:0000313" key="2">
    <source>
        <dbReference type="Proteomes" id="UP001162480"/>
    </source>
</evidence>
<comment type="caution">
    <text evidence="1">The sequence shown here is derived from an EMBL/GenBank/DDBJ whole genome shotgun (WGS) entry which is preliminary data.</text>
</comment>
<gene>
    <name evidence="1" type="ORF">OCTVUL_1B021434</name>
</gene>
<dbReference type="EMBL" id="CATOCA020000001">
    <property type="protein sequence ID" value="CAJ1099342.1"/>
    <property type="molecule type" value="Genomic_DNA"/>
</dbReference>
<protein>
    <submittedName>
        <fullName evidence="1">Uncharacterized protein</fullName>
    </submittedName>
</protein>
<sequence>MERELTTTGTFTIEYCGSPRDSEMASSQYMTAAKCSPFTGIWKEPDMSQCNNTEGITRRLKVFAKSIDTGE</sequence>
<dbReference type="Proteomes" id="UP001162480">
    <property type="component" value="Unassembled WGS sequence"/>
</dbReference>
<evidence type="ECO:0000313" key="1">
    <source>
        <dbReference type="EMBL" id="CAJ1099342.1"/>
    </source>
</evidence>
<organism evidence="1 2">
    <name type="scientific">Octopus vulgaris</name>
    <name type="common">Common octopus</name>
    <dbReference type="NCBI Taxonomy" id="6645"/>
    <lineage>
        <taxon>Eukaryota</taxon>
        <taxon>Metazoa</taxon>
        <taxon>Spiralia</taxon>
        <taxon>Lophotrochozoa</taxon>
        <taxon>Mollusca</taxon>
        <taxon>Cephalopoda</taxon>
        <taxon>Coleoidea</taxon>
        <taxon>Octopodiformes</taxon>
        <taxon>Octopoda</taxon>
        <taxon>Incirrata</taxon>
        <taxon>Octopodidae</taxon>
        <taxon>Octopus</taxon>
    </lineage>
</organism>
<keyword evidence="2" id="KW-1185">Reference proteome</keyword>
<proteinExistence type="predicted"/>
<reference evidence="1" key="1">
    <citation type="submission" date="2023-08" db="EMBL/GenBank/DDBJ databases">
        <authorList>
            <person name="Alioto T."/>
            <person name="Alioto T."/>
            <person name="Gomez Garrido J."/>
        </authorList>
    </citation>
    <scope>NUCLEOTIDE SEQUENCE</scope>
</reference>